<dbReference type="InterPro" id="IPR003661">
    <property type="entry name" value="HisK_dim/P_dom"/>
</dbReference>
<gene>
    <name evidence="8" type="ORF">RSSM_03646</name>
</gene>
<dbReference type="PANTHER" id="PTHR43304:SF1">
    <property type="entry name" value="PAC DOMAIN-CONTAINING PROTEIN"/>
    <property type="match status" value="1"/>
</dbReference>
<evidence type="ECO:0000256" key="2">
    <source>
        <dbReference type="ARBA" id="ARBA00012438"/>
    </source>
</evidence>
<evidence type="ECO:0000256" key="6">
    <source>
        <dbReference type="SAM" id="MobiDB-lite"/>
    </source>
</evidence>
<keyword evidence="3" id="KW-0597">Phosphoprotein</keyword>
<evidence type="ECO:0000256" key="4">
    <source>
        <dbReference type="ARBA" id="ARBA00022679"/>
    </source>
</evidence>
<dbReference type="GO" id="GO:0000155">
    <property type="term" value="F:phosphorelay sensor kinase activity"/>
    <property type="evidence" value="ECO:0007669"/>
    <property type="project" value="InterPro"/>
</dbReference>
<dbReference type="InterPro" id="IPR036097">
    <property type="entry name" value="HisK_dim/P_sf"/>
</dbReference>
<evidence type="ECO:0000313" key="8">
    <source>
        <dbReference type="EMBL" id="EMI54917.1"/>
    </source>
</evidence>
<dbReference type="RefSeq" id="WP_008681164.1">
    <property type="nucleotide sequence ID" value="NZ_ANOH01000249.1"/>
</dbReference>
<proteinExistence type="predicted"/>
<evidence type="ECO:0000259" key="7">
    <source>
        <dbReference type="SMART" id="SM00388"/>
    </source>
</evidence>
<dbReference type="CDD" id="cd00082">
    <property type="entry name" value="HisKA"/>
    <property type="match status" value="1"/>
</dbReference>
<comment type="catalytic activity">
    <reaction evidence="1">
        <text>ATP + protein L-histidine = ADP + protein N-phospho-L-histidine.</text>
        <dbReference type="EC" id="2.7.13.3"/>
    </reaction>
</comment>
<dbReference type="EC" id="2.7.13.3" evidence="2"/>
<accession>M5U0B9</accession>
<keyword evidence="4" id="KW-0808">Transferase</keyword>
<feature type="compositionally biased region" description="Basic and acidic residues" evidence="6">
    <location>
        <begin position="11"/>
        <end position="23"/>
    </location>
</feature>
<dbReference type="SMART" id="SM00388">
    <property type="entry name" value="HisKA"/>
    <property type="match status" value="1"/>
</dbReference>
<keyword evidence="5 8" id="KW-0418">Kinase</keyword>
<keyword evidence="9" id="KW-1185">Reference proteome</keyword>
<evidence type="ECO:0000256" key="5">
    <source>
        <dbReference type="ARBA" id="ARBA00022777"/>
    </source>
</evidence>
<dbReference type="EMBL" id="ANOH01000249">
    <property type="protein sequence ID" value="EMI54917.1"/>
    <property type="molecule type" value="Genomic_DNA"/>
</dbReference>
<feature type="region of interest" description="Disordered" evidence="6">
    <location>
        <begin position="1"/>
        <end position="35"/>
    </location>
</feature>
<dbReference type="PANTHER" id="PTHR43304">
    <property type="entry name" value="PHYTOCHROME-LIKE PROTEIN CPH1"/>
    <property type="match status" value="1"/>
</dbReference>
<dbReference type="Pfam" id="PF00512">
    <property type="entry name" value="HisKA"/>
    <property type="match status" value="1"/>
</dbReference>
<dbReference type="Pfam" id="PF13596">
    <property type="entry name" value="PAS_10"/>
    <property type="match status" value="1"/>
</dbReference>
<evidence type="ECO:0000256" key="3">
    <source>
        <dbReference type="ARBA" id="ARBA00022553"/>
    </source>
</evidence>
<sequence length="280" mass="31453">MTDDADPPSNRPHDEGEGLHSSHAEPQGANGESNSDMCRCDDLAANCDVGMIYLDHDLKIQSFTPAIANAFYVLPQDIGRPIEHIASSLDVDDLHDGIRSVFRTDRAIELKAKNRQGRYFLVRIRPNRPTPSLNTTHVDRRTDEREPCGIVLTCVDVSSVVRGYEEIRRTAETIELTDHDLQEFAYAVSHDLQAPVRHIATNTRWLREKYHTPDDEETGESFAAINTSMARLESMFVGLLQYSRVYSLGNTIVKTDLTGLVDSAMRTLADLIEENNVEIQ</sequence>
<dbReference type="Gene3D" id="3.30.450.20">
    <property type="entry name" value="PAS domain"/>
    <property type="match status" value="1"/>
</dbReference>
<dbReference type="SUPFAM" id="SSF55785">
    <property type="entry name" value="PYP-like sensor domain (PAS domain)"/>
    <property type="match status" value="1"/>
</dbReference>
<organism evidence="8 9">
    <name type="scientific">Rhodopirellula sallentina SM41</name>
    <dbReference type="NCBI Taxonomy" id="1263870"/>
    <lineage>
        <taxon>Bacteria</taxon>
        <taxon>Pseudomonadati</taxon>
        <taxon>Planctomycetota</taxon>
        <taxon>Planctomycetia</taxon>
        <taxon>Pirellulales</taxon>
        <taxon>Pirellulaceae</taxon>
        <taxon>Rhodopirellula</taxon>
    </lineage>
</organism>
<feature type="non-terminal residue" evidence="8">
    <location>
        <position position="280"/>
    </location>
</feature>
<reference evidence="8 9" key="1">
    <citation type="journal article" date="2013" name="Mar. Genomics">
        <title>Expression of sulfatases in Rhodopirellula baltica and the diversity of sulfatases in the genus Rhodopirellula.</title>
        <authorList>
            <person name="Wegner C.E."/>
            <person name="Richter-Heitmann T."/>
            <person name="Klindworth A."/>
            <person name="Klockow C."/>
            <person name="Richter M."/>
            <person name="Achstetter T."/>
            <person name="Glockner F.O."/>
            <person name="Harder J."/>
        </authorList>
    </citation>
    <scope>NUCLEOTIDE SEQUENCE [LARGE SCALE GENOMIC DNA]</scope>
    <source>
        <strain evidence="8 9">SM41</strain>
    </source>
</reference>
<dbReference type="InterPro" id="IPR035965">
    <property type="entry name" value="PAS-like_dom_sf"/>
</dbReference>
<name>M5U0B9_9BACT</name>
<evidence type="ECO:0000313" key="9">
    <source>
        <dbReference type="Proteomes" id="UP000011885"/>
    </source>
</evidence>
<dbReference type="SUPFAM" id="SSF47384">
    <property type="entry name" value="Homodimeric domain of signal transducing histidine kinase"/>
    <property type="match status" value="1"/>
</dbReference>
<evidence type="ECO:0000256" key="1">
    <source>
        <dbReference type="ARBA" id="ARBA00000085"/>
    </source>
</evidence>
<protein>
    <recommendedName>
        <fullName evidence="2">histidine kinase</fullName>
        <ecNumber evidence="2">2.7.13.3</ecNumber>
    </recommendedName>
</protein>
<dbReference type="Gene3D" id="1.10.287.130">
    <property type="match status" value="1"/>
</dbReference>
<dbReference type="AlphaFoldDB" id="M5U0B9"/>
<dbReference type="InterPro" id="IPR052162">
    <property type="entry name" value="Sensor_kinase/Photoreceptor"/>
</dbReference>
<dbReference type="Proteomes" id="UP000011885">
    <property type="component" value="Unassembled WGS sequence"/>
</dbReference>
<comment type="caution">
    <text evidence="8">The sequence shown here is derived from an EMBL/GenBank/DDBJ whole genome shotgun (WGS) entry which is preliminary data.</text>
</comment>
<feature type="domain" description="Signal transduction histidine kinase dimerisation/phosphoacceptor" evidence="7">
    <location>
        <begin position="180"/>
        <end position="248"/>
    </location>
</feature>